<keyword evidence="1" id="KW-0812">Transmembrane</keyword>
<dbReference type="Proteomes" id="UP001107558">
    <property type="component" value="Chromosome 4"/>
</dbReference>
<dbReference type="Pfam" id="PF00059">
    <property type="entry name" value="Lectin_C"/>
    <property type="match status" value="1"/>
</dbReference>
<dbReference type="SUPFAM" id="SSF56436">
    <property type="entry name" value="C-type lectin-like"/>
    <property type="match status" value="1"/>
</dbReference>
<accession>A0A9J6BJ39</accession>
<dbReference type="InterPro" id="IPR016186">
    <property type="entry name" value="C-type_lectin-like/link_sf"/>
</dbReference>
<proteinExistence type="predicted"/>
<sequence>MPLSSINNIPIIIKISGFLSDVKTSFKDINFTRKISIHKNENDVEMLVNEDDPTQLNFLHRLQNQNQNHIFIRNIALSITLLLSISILTLLIIVSKSSSSSQFSQFERLIQPSQLEKFQFIHGQLKDLSICLILFNISENNGACLVHQDKSFDDSQKLCSEHNMTLLEINSNEERVKVTEETTKIFGSGGGTRIWINGKYSSKVEGWLSVPREERFFLTQEHIETNYYNSEPKDGDCLTIESTQREKYHISAVSCNGRHYFYCEF</sequence>
<evidence type="ECO:0000256" key="1">
    <source>
        <dbReference type="SAM" id="Phobius"/>
    </source>
</evidence>
<dbReference type="InterPro" id="IPR001304">
    <property type="entry name" value="C-type_lectin-like"/>
</dbReference>
<name>A0A9J6BJ39_POLVA</name>
<dbReference type="Gene3D" id="3.10.100.10">
    <property type="entry name" value="Mannose-Binding Protein A, subunit A"/>
    <property type="match status" value="1"/>
</dbReference>
<feature type="domain" description="C-type lectin" evidence="2">
    <location>
        <begin position="131"/>
        <end position="264"/>
    </location>
</feature>
<dbReference type="CDD" id="cd00037">
    <property type="entry name" value="CLECT"/>
    <property type="match status" value="1"/>
</dbReference>
<keyword evidence="4" id="KW-1185">Reference proteome</keyword>
<evidence type="ECO:0000313" key="4">
    <source>
        <dbReference type="Proteomes" id="UP001107558"/>
    </source>
</evidence>
<reference evidence="3" key="1">
    <citation type="submission" date="2021-03" db="EMBL/GenBank/DDBJ databases">
        <title>Chromosome level genome of the anhydrobiotic midge Polypedilum vanderplanki.</title>
        <authorList>
            <person name="Yoshida Y."/>
            <person name="Kikawada T."/>
            <person name="Gusev O."/>
        </authorList>
    </citation>
    <scope>NUCLEOTIDE SEQUENCE</scope>
    <source>
        <strain evidence="3">NIAS01</strain>
        <tissue evidence="3">Whole body or cell culture</tissue>
    </source>
</reference>
<dbReference type="InterPro" id="IPR016187">
    <property type="entry name" value="CTDL_fold"/>
</dbReference>
<dbReference type="SMART" id="SM00034">
    <property type="entry name" value="CLECT"/>
    <property type="match status" value="1"/>
</dbReference>
<evidence type="ECO:0000313" key="3">
    <source>
        <dbReference type="EMBL" id="KAG5669704.1"/>
    </source>
</evidence>
<organism evidence="3 4">
    <name type="scientific">Polypedilum vanderplanki</name>
    <name type="common">Sleeping chironomid midge</name>
    <dbReference type="NCBI Taxonomy" id="319348"/>
    <lineage>
        <taxon>Eukaryota</taxon>
        <taxon>Metazoa</taxon>
        <taxon>Ecdysozoa</taxon>
        <taxon>Arthropoda</taxon>
        <taxon>Hexapoda</taxon>
        <taxon>Insecta</taxon>
        <taxon>Pterygota</taxon>
        <taxon>Neoptera</taxon>
        <taxon>Endopterygota</taxon>
        <taxon>Diptera</taxon>
        <taxon>Nematocera</taxon>
        <taxon>Chironomoidea</taxon>
        <taxon>Chironomidae</taxon>
        <taxon>Chironominae</taxon>
        <taxon>Polypedilum</taxon>
        <taxon>Polypedilum</taxon>
    </lineage>
</organism>
<gene>
    <name evidence="3" type="ORF">PVAND_017586</name>
</gene>
<evidence type="ECO:0000259" key="2">
    <source>
        <dbReference type="SMART" id="SM00034"/>
    </source>
</evidence>
<protein>
    <recommendedName>
        <fullName evidence="2">C-type lectin domain-containing protein</fullName>
    </recommendedName>
</protein>
<comment type="caution">
    <text evidence="3">The sequence shown here is derived from an EMBL/GenBank/DDBJ whole genome shotgun (WGS) entry which is preliminary data.</text>
</comment>
<feature type="transmembrane region" description="Helical" evidence="1">
    <location>
        <begin position="70"/>
        <end position="94"/>
    </location>
</feature>
<dbReference type="AlphaFoldDB" id="A0A9J6BJ39"/>
<dbReference type="EMBL" id="JADBJN010000004">
    <property type="protein sequence ID" value="KAG5669704.1"/>
    <property type="molecule type" value="Genomic_DNA"/>
</dbReference>
<keyword evidence="1" id="KW-0472">Membrane</keyword>
<keyword evidence="1" id="KW-1133">Transmembrane helix</keyword>